<dbReference type="Proteomes" id="UP000827549">
    <property type="component" value="Chromosome 1"/>
</dbReference>
<organism evidence="1 2">
    <name type="scientific">Vanrija pseudolonga</name>
    <dbReference type="NCBI Taxonomy" id="143232"/>
    <lineage>
        <taxon>Eukaryota</taxon>
        <taxon>Fungi</taxon>
        <taxon>Dikarya</taxon>
        <taxon>Basidiomycota</taxon>
        <taxon>Agaricomycotina</taxon>
        <taxon>Tremellomycetes</taxon>
        <taxon>Trichosporonales</taxon>
        <taxon>Trichosporonaceae</taxon>
        <taxon>Vanrija</taxon>
    </lineage>
</organism>
<accession>A0AAF0Y199</accession>
<name>A0AAF0Y199_9TREE</name>
<proteinExistence type="predicted"/>
<dbReference type="GeneID" id="87804254"/>
<sequence>MSPREIPPELLHSVIAHLGPGDSATLAALARCATWTHAAAIPALYAHVHVASEAHWARLYAGLSLDDGHPTAQVAVQTDVRDANGEDKVASVVATAARKLGYLLHTRHVTLDFVPSAPGLEAISGTVVLVRARRKTLRVPVREVFPRVQGLALGAGFVRGLLALAHEHHAPCGAAFDVNGWEQRAFPAYFPAGLLPRVQVLGRLDELYDTTYRCFPLPPLEDDSCAHIKGTMIALLASWAVWGRNSNRLASHSAYPAPLAPWTRIRARWRHFVRLDSPPSPAVLDALARDVYAVSTEALAAEAGGGRVCRRDVVLSGLDEAGVRAVEAAFVAHVRETFDKNDRVVVDRARAPHGVLDSRYGDDAIDAPDAAAVRGQVRVVPVDFLHADSTGGCEACGAGCGREPDRGGQEGEYNFWAVDPRRF</sequence>
<dbReference type="AlphaFoldDB" id="A0AAF0Y199"/>
<gene>
    <name evidence="1" type="ORF">LOC62_01G000996</name>
</gene>
<reference evidence="1" key="1">
    <citation type="submission" date="2023-10" db="EMBL/GenBank/DDBJ databases">
        <authorList>
            <person name="Noh H."/>
        </authorList>
    </citation>
    <scope>NUCLEOTIDE SEQUENCE</scope>
    <source>
        <strain evidence="1">DUCC4014</strain>
    </source>
</reference>
<dbReference type="EMBL" id="CP086714">
    <property type="protein sequence ID" value="WOO77417.1"/>
    <property type="molecule type" value="Genomic_DNA"/>
</dbReference>
<evidence type="ECO:0000313" key="1">
    <source>
        <dbReference type="EMBL" id="WOO77417.1"/>
    </source>
</evidence>
<keyword evidence="2" id="KW-1185">Reference proteome</keyword>
<evidence type="ECO:0000313" key="2">
    <source>
        <dbReference type="Proteomes" id="UP000827549"/>
    </source>
</evidence>
<evidence type="ECO:0008006" key="3">
    <source>
        <dbReference type="Google" id="ProtNLM"/>
    </source>
</evidence>
<dbReference type="RefSeq" id="XP_062623449.1">
    <property type="nucleotide sequence ID" value="XM_062767465.1"/>
</dbReference>
<protein>
    <recommendedName>
        <fullName evidence="3">F-box domain-containing protein</fullName>
    </recommendedName>
</protein>